<dbReference type="Proteomes" id="UP000295818">
    <property type="component" value="Unassembled WGS sequence"/>
</dbReference>
<sequence>MGGTAELLIGENGRMNEDRRTKPGDLHESRIPYVVPESLDQLTGPRTGIVELGVPINWSPKHTFDLADHDDQVSLYTTVISEASTLEDLSRFLNKDLLIELWPQLRLPRYCVRRWHDQFPQLAALGSGGVWQ</sequence>
<accession>A0ABY2BAV9</accession>
<gene>
    <name evidence="2" type="ORF">EV644_12188</name>
</gene>
<evidence type="ECO:0000313" key="2">
    <source>
        <dbReference type="EMBL" id="TCO14008.1"/>
    </source>
</evidence>
<evidence type="ECO:0000313" key="3">
    <source>
        <dbReference type="Proteomes" id="UP000295818"/>
    </source>
</evidence>
<reference evidence="2 3" key="1">
    <citation type="journal article" date="2015" name="Stand. Genomic Sci.">
        <title>Genomic Encyclopedia of Bacterial and Archaeal Type Strains, Phase III: the genomes of soil and plant-associated and newly described type strains.</title>
        <authorList>
            <person name="Whitman W.B."/>
            <person name="Woyke T."/>
            <person name="Klenk H.P."/>
            <person name="Zhou Y."/>
            <person name="Lilburn T.G."/>
            <person name="Beck B.J."/>
            <person name="De Vos P."/>
            <person name="Vandamme P."/>
            <person name="Eisen J.A."/>
            <person name="Garrity G."/>
            <person name="Hugenholtz P."/>
            <person name="Kyrpides N.C."/>
        </authorList>
    </citation>
    <scope>NUCLEOTIDE SEQUENCE [LARGE SCALE GENOMIC DNA]</scope>
    <source>
        <strain evidence="2 3">VKM Ac-2538</strain>
    </source>
</reference>
<protein>
    <submittedName>
        <fullName evidence="2">Uncharacterized protein</fullName>
    </submittedName>
</protein>
<organism evidence="2 3">
    <name type="scientific">Kribbella orskensis</name>
    <dbReference type="NCBI Taxonomy" id="2512216"/>
    <lineage>
        <taxon>Bacteria</taxon>
        <taxon>Bacillati</taxon>
        <taxon>Actinomycetota</taxon>
        <taxon>Actinomycetes</taxon>
        <taxon>Propionibacteriales</taxon>
        <taxon>Kribbellaceae</taxon>
        <taxon>Kribbella</taxon>
    </lineage>
</organism>
<feature type="compositionally biased region" description="Basic and acidic residues" evidence="1">
    <location>
        <begin position="14"/>
        <end position="27"/>
    </location>
</feature>
<name>A0ABY2BAV9_9ACTN</name>
<proteinExistence type="predicted"/>
<keyword evidence="3" id="KW-1185">Reference proteome</keyword>
<comment type="caution">
    <text evidence="2">The sequence shown here is derived from an EMBL/GenBank/DDBJ whole genome shotgun (WGS) entry which is preliminary data.</text>
</comment>
<feature type="region of interest" description="Disordered" evidence="1">
    <location>
        <begin position="1"/>
        <end position="27"/>
    </location>
</feature>
<evidence type="ECO:0000256" key="1">
    <source>
        <dbReference type="SAM" id="MobiDB-lite"/>
    </source>
</evidence>
<dbReference type="EMBL" id="SLWM01000021">
    <property type="protein sequence ID" value="TCO14008.1"/>
    <property type="molecule type" value="Genomic_DNA"/>
</dbReference>